<accession>A0A7S7NWY3</accession>
<dbReference type="KEGG" id="pfer:IRI77_15645"/>
<dbReference type="Gene3D" id="2.120.10.30">
    <property type="entry name" value="TolB, C-terminal domain"/>
    <property type="match status" value="3"/>
</dbReference>
<organism evidence="4 5">
    <name type="scientific">Paludibaculum fermentans</name>
    <dbReference type="NCBI Taxonomy" id="1473598"/>
    <lineage>
        <taxon>Bacteria</taxon>
        <taxon>Pseudomonadati</taxon>
        <taxon>Acidobacteriota</taxon>
        <taxon>Terriglobia</taxon>
        <taxon>Bryobacterales</taxon>
        <taxon>Bryobacteraceae</taxon>
        <taxon>Paludibaculum</taxon>
    </lineage>
</organism>
<evidence type="ECO:0000313" key="5">
    <source>
        <dbReference type="Proteomes" id="UP000593892"/>
    </source>
</evidence>
<keyword evidence="5" id="KW-1185">Reference proteome</keyword>
<evidence type="ECO:0000256" key="1">
    <source>
        <dbReference type="ARBA" id="ARBA00009820"/>
    </source>
</evidence>
<evidence type="ECO:0000256" key="2">
    <source>
        <dbReference type="SAM" id="MobiDB-lite"/>
    </source>
</evidence>
<dbReference type="SUPFAM" id="SSF69322">
    <property type="entry name" value="Tricorn protease domain 2"/>
    <property type="match status" value="1"/>
</dbReference>
<gene>
    <name evidence="4" type="ORF">IRI77_15645</name>
</gene>
<evidence type="ECO:0000313" key="4">
    <source>
        <dbReference type="EMBL" id="QOY91322.1"/>
    </source>
</evidence>
<dbReference type="SUPFAM" id="SSF82171">
    <property type="entry name" value="DPP6 N-terminal domain-like"/>
    <property type="match status" value="1"/>
</dbReference>
<dbReference type="EMBL" id="CP063849">
    <property type="protein sequence ID" value="QOY91322.1"/>
    <property type="molecule type" value="Genomic_DNA"/>
</dbReference>
<keyword evidence="3" id="KW-1133">Transmembrane helix</keyword>
<keyword evidence="3" id="KW-0812">Transmembrane</keyword>
<dbReference type="RefSeq" id="WP_194452976.1">
    <property type="nucleotide sequence ID" value="NZ_CP063849.1"/>
</dbReference>
<dbReference type="PANTHER" id="PTHR36842">
    <property type="entry name" value="PROTEIN TOLB HOMOLOG"/>
    <property type="match status" value="1"/>
</dbReference>
<keyword evidence="3" id="KW-0472">Membrane</keyword>
<comment type="similarity">
    <text evidence="1">Belongs to the TolB family.</text>
</comment>
<protein>
    <submittedName>
        <fullName evidence="4">PD40 domain-containing protein</fullName>
    </submittedName>
</protein>
<proteinExistence type="inferred from homology"/>
<dbReference type="InterPro" id="IPR011042">
    <property type="entry name" value="6-blade_b-propeller_TolB-like"/>
</dbReference>
<feature type="compositionally biased region" description="Pro residues" evidence="2">
    <location>
        <begin position="160"/>
        <end position="170"/>
    </location>
</feature>
<dbReference type="Proteomes" id="UP000593892">
    <property type="component" value="Chromosome"/>
</dbReference>
<name>A0A7S7NWY3_PALFE</name>
<dbReference type="PANTHER" id="PTHR36842:SF1">
    <property type="entry name" value="PROTEIN TOLB"/>
    <property type="match status" value="1"/>
</dbReference>
<dbReference type="AlphaFoldDB" id="A0A7S7NWY3"/>
<reference evidence="4 5" key="1">
    <citation type="submission" date="2020-10" db="EMBL/GenBank/DDBJ databases">
        <title>Complete genome sequence of Paludibaculum fermentans P105T, a facultatively anaerobic acidobacterium capable of dissimilatory Fe(III) reduction.</title>
        <authorList>
            <person name="Dedysh S.N."/>
            <person name="Beletsky A.V."/>
            <person name="Kulichevskaya I.S."/>
            <person name="Mardanov A.V."/>
            <person name="Ravin N.V."/>
        </authorList>
    </citation>
    <scope>NUCLEOTIDE SEQUENCE [LARGE SCALE GENOMIC DNA]</scope>
    <source>
        <strain evidence="4 5">P105</strain>
    </source>
</reference>
<sequence>MQVTRPEASPDDGFNVRNAALEELQKILASDGFAKSERMRRFLSYAVEHSLAQDLGQLKESVIGGAVFDRPATYDPKADPIVRIEARRLREKLAAYYAGEGKDDPILINLPKGGYVTSIEAVRRTRSPSAPVMLDTKSGIPAPKRRNGSNSLQESRPETPDLPSPRPSSAPLPAQSTARSMITHRMIVLALVAVAVLIAAVWKIATSRPGPPPLEFHNFTSLPGAELQPAFSPDGTKVAFLWNGSESGRRNIYVQTVGSFTPVLLTKDAEGEVSSPVWSPGGREIAFLRPLGIDHLGIFVMDLATRDIVRRAVIESAPSPVGPSVLIDWSPDGKSIAATNRRDLVLISTSNGAITRITTSPERILGHYDPAFSPDGRTIAFREALSHGVDQLSLLDLASGRITRLTTGSRPLMGHAWTADGSALVFARQRSLWRIPAAGGEPRRLTDGTITARHPRIARAGGRLVFASPRQTIRVWRQPLPAGKSELVLSSTLTDVSPDIAPDGRRIAFRSDRSGTDEIWVSDIHGTAPRRLTQFGRTLTGCPRWSPDGHSLALDSRTGDNSDIFIVNVDNGKLRRFTSENYDEVVPSWSRDGRTIYYSANTNGTWQIWKRPFIGGTAVQVTQAGGFGAWESSDGRWIYYTKDRGGRAIWRLPVNGGTEETVFEGLDAGMWGNWRLHNDTIFFAGVQPPYSLRAFDLVTRRETILANLPNRPLVGDAGLAVAPDGASIFISLADPVASDLFLVEPFH</sequence>
<dbReference type="Pfam" id="PF07676">
    <property type="entry name" value="PD40"/>
    <property type="match status" value="6"/>
</dbReference>
<feature type="region of interest" description="Disordered" evidence="2">
    <location>
        <begin position="126"/>
        <end position="176"/>
    </location>
</feature>
<dbReference type="InterPro" id="IPR011659">
    <property type="entry name" value="WD40"/>
</dbReference>
<evidence type="ECO:0000256" key="3">
    <source>
        <dbReference type="SAM" id="Phobius"/>
    </source>
</evidence>
<feature type="transmembrane region" description="Helical" evidence="3">
    <location>
        <begin position="186"/>
        <end position="205"/>
    </location>
</feature>